<dbReference type="AlphaFoldDB" id="A0A397PFL1"/>
<keyword evidence="1" id="KW-0808">Transferase</keyword>
<keyword evidence="2" id="KW-1185">Reference proteome</keyword>
<evidence type="ECO:0000313" key="1">
    <source>
        <dbReference type="EMBL" id="RIA45957.1"/>
    </source>
</evidence>
<protein>
    <submittedName>
        <fullName evidence="1">Methyltransferase family protein</fullName>
    </submittedName>
</protein>
<dbReference type="GO" id="GO:0008168">
    <property type="term" value="F:methyltransferase activity"/>
    <property type="evidence" value="ECO:0007669"/>
    <property type="project" value="UniProtKB-KW"/>
</dbReference>
<dbReference type="GO" id="GO:0032259">
    <property type="term" value="P:methylation"/>
    <property type="evidence" value="ECO:0007669"/>
    <property type="project" value="UniProtKB-KW"/>
</dbReference>
<dbReference type="EMBL" id="QXDC01000002">
    <property type="protein sequence ID" value="RIA45957.1"/>
    <property type="molecule type" value="Genomic_DNA"/>
</dbReference>
<dbReference type="InterPro" id="IPR029063">
    <property type="entry name" value="SAM-dependent_MTases_sf"/>
</dbReference>
<dbReference type="SUPFAM" id="SSF53335">
    <property type="entry name" value="S-adenosyl-L-methionine-dependent methyltransferases"/>
    <property type="match status" value="1"/>
</dbReference>
<dbReference type="Pfam" id="PF13489">
    <property type="entry name" value="Methyltransf_23"/>
    <property type="match status" value="1"/>
</dbReference>
<name>A0A397PFL1_9SPHN</name>
<reference evidence="1 2" key="1">
    <citation type="submission" date="2018-08" db="EMBL/GenBank/DDBJ databases">
        <title>Genomic Encyclopedia of Type Strains, Phase IV (KMG-IV): sequencing the most valuable type-strain genomes for metagenomic binning, comparative biology and taxonomic classification.</title>
        <authorList>
            <person name="Goeker M."/>
        </authorList>
    </citation>
    <scope>NUCLEOTIDE SEQUENCE [LARGE SCALE GENOMIC DNA]</scope>
    <source>
        <strain evidence="1 2">DSM 25527</strain>
    </source>
</reference>
<gene>
    <name evidence="1" type="ORF">DFR49_0486</name>
</gene>
<organism evidence="1 2">
    <name type="scientific">Hephaestia caeni</name>
    <dbReference type="NCBI Taxonomy" id="645617"/>
    <lineage>
        <taxon>Bacteria</taxon>
        <taxon>Pseudomonadati</taxon>
        <taxon>Pseudomonadota</taxon>
        <taxon>Alphaproteobacteria</taxon>
        <taxon>Sphingomonadales</taxon>
        <taxon>Sphingomonadaceae</taxon>
        <taxon>Hephaestia</taxon>
    </lineage>
</organism>
<sequence length="295" mass="33324">MSAAPRHFEIEQAGEAWRQLNNPGSSQQIKEARFQLPAWYRHDLDPLGTPYRDQQLALWRAITGRSDYQPDRDEETPEVARLDPIRRPGLYSANDAMVAGDHLMAMGHILKISGLTARQRPRILEYGAGFGQIALTFARIGFSVETVDISAHYCNAVAASSEHYKVDLTPYIGTFGYNPAGQSHAYDLVFFYESFHHCLDFQSLVHRLAELLKPGGKVLLAGEPIVTNAPDIMPYPWGIRLDGENIAVTHARGWMELGFQEEFLVRLFETAGFRFAKHPCVNSHYATVYEFVRPE</sequence>
<accession>A0A397PFL1</accession>
<comment type="caution">
    <text evidence="1">The sequence shown here is derived from an EMBL/GenBank/DDBJ whole genome shotgun (WGS) entry which is preliminary data.</text>
</comment>
<keyword evidence="1" id="KW-0489">Methyltransferase</keyword>
<dbReference type="Proteomes" id="UP000266568">
    <property type="component" value="Unassembled WGS sequence"/>
</dbReference>
<dbReference type="Gene3D" id="3.40.50.150">
    <property type="entry name" value="Vaccinia Virus protein VP39"/>
    <property type="match status" value="1"/>
</dbReference>
<dbReference type="CDD" id="cd02440">
    <property type="entry name" value="AdoMet_MTases"/>
    <property type="match status" value="1"/>
</dbReference>
<proteinExistence type="predicted"/>
<dbReference type="RefSeq" id="WP_004211632.1">
    <property type="nucleotide sequence ID" value="NZ_QXDC01000002.1"/>
</dbReference>
<evidence type="ECO:0000313" key="2">
    <source>
        <dbReference type="Proteomes" id="UP000266568"/>
    </source>
</evidence>